<comment type="caution">
    <text evidence="1">The sequence shown here is derived from an EMBL/GenBank/DDBJ whole genome shotgun (WGS) entry which is preliminary data.</text>
</comment>
<reference evidence="1" key="1">
    <citation type="submission" date="2019-12" db="EMBL/GenBank/DDBJ databases">
        <title>Genome sequencing and annotation of Brassica cretica.</title>
        <authorList>
            <person name="Studholme D.J."/>
            <person name="Sarris P."/>
        </authorList>
    </citation>
    <scope>NUCLEOTIDE SEQUENCE</scope>
    <source>
        <strain evidence="1">PFS-109/04</strain>
        <tissue evidence="1">Leaf</tissue>
    </source>
</reference>
<sequence>MKSTVNVHHLNAFNIFSKRVRCTLITGFDITRSHLRNNGESKQQSLDGLIKEICRVKEEVVEGTMHLLSLVIIEAGRKSFKKQIVGLQDSSLLLMMPLPLLPLILAAKREDVIKLIVPYKELSLRIRPARQHAIEEAMIKSESSSFTIVKSSSFTIVENLGGMIQTETYCSNPITRVKLTYEFSHGCDPKSLKKPK</sequence>
<dbReference type="AlphaFoldDB" id="A0A8S9N5L4"/>
<gene>
    <name evidence="1" type="ORF">F2Q69_00043476</name>
</gene>
<dbReference type="EMBL" id="QGKX02001621">
    <property type="protein sequence ID" value="KAF3499360.1"/>
    <property type="molecule type" value="Genomic_DNA"/>
</dbReference>
<protein>
    <submittedName>
        <fullName evidence="1">Uncharacterized protein</fullName>
    </submittedName>
</protein>
<organism evidence="1 2">
    <name type="scientific">Brassica cretica</name>
    <name type="common">Mustard</name>
    <dbReference type="NCBI Taxonomy" id="69181"/>
    <lineage>
        <taxon>Eukaryota</taxon>
        <taxon>Viridiplantae</taxon>
        <taxon>Streptophyta</taxon>
        <taxon>Embryophyta</taxon>
        <taxon>Tracheophyta</taxon>
        <taxon>Spermatophyta</taxon>
        <taxon>Magnoliopsida</taxon>
        <taxon>eudicotyledons</taxon>
        <taxon>Gunneridae</taxon>
        <taxon>Pentapetalae</taxon>
        <taxon>rosids</taxon>
        <taxon>malvids</taxon>
        <taxon>Brassicales</taxon>
        <taxon>Brassicaceae</taxon>
        <taxon>Brassiceae</taxon>
        <taxon>Brassica</taxon>
    </lineage>
</organism>
<evidence type="ECO:0000313" key="2">
    <source>
        <dbReference type="Proteomes" id="UP000712600"/>
    </source>
</evidence>
<proteinExistence type="predicted"/>
<name>A0A8S9N5L4_BRACR</name>
<evidence type="ECO:0000313" key="1">
    <source>
        <dbReference type="EMBL" id="KAF3499360.1"/>
    </source>
</evidence>
<dbReference type="Proteomes" id="UP000712600">
    <property type="component" value="Unassembled WGS sequence"/>
</dbReference>
<accession>A0A8S9N5L4</accession>